<dbReference type="GeneID" id="66985677"/>
<organism evidence="2 3">
    <name type="scientific">Aspergillus chevalieri</name>
    <name type="common">Eurotium chevalieri</name>
    <dbReference type="NCBI Taxonomy" id="182096"/>
    <lineage>
        <taxon>Eukaryota</taxon>
        <taxon>Fungi</taxon>
        <taxon>Dikarya</taxon>
        <taxon>Ascomycota</taxon>
        <taxon>Pezizomycotina</taxon>
        <taxon>Eurotiomycetes</taxon>
        <taxon>Eurotiomycetidae</taxon>
        <taxon>Eurotiales</taxon>
        <taxon>Aspergillaceae</taxon>
        <taxon>Aspergillus</taxon>
        <taxon>Aspergillus subgen. Aspergillus</taxon>
    </lineage>
</organism>
<dbReference type="RefSeq" id="XP_043139841.1">
    <property type="nucleotide sequence ID" value="XM_043282465.1"/>
</dbReference>
<reference evidence="2" key="2">
    <citation type="submission" date="2021-02" db="EMBL/GenBank/DDBJ databases">
        <title>Aspergillus chevalieri M1 genome sequence.</title>
        <authorList>
            <person name="Kadooka C."/>
            <person name="Mori K."/>
            <person name="Futagami T."/>
        </authorList>
    </citation>
    <scope>NUCLEOTIDE SEQUENCE</scope>
    <source>
        <strain evidence="2">M1</strain>
    </source>
</reference>
<dbReference type="AlphaFoldDB" id="A0A7R7VV15"/>
<accession>A0A7R7VV15</accession>
<evidence type="ECO:0000259" key="1">
    <source>
        <dbReference type="Pfam" id="PF02655"/>
    </source>
</evidence>
<reference evidence="2" key="1">
    <citation type="submission" date="2021-01" db="EMBL/GenBank/DDBJ databases">
        <authorList>
            <consortium name="Aspergillus chevalieri M1 genome sequencing consortium"/>
            <person name="Kazuki M."/>
            <person name="Futagami T."/>
        </authorList>
    </citation>
    <scope>NUCLEOTIDE SEQUENCE</scope>
    <source>
        <strain evidence="2">M1</strain>
    </source>
</reference>
<dbReference type="GO" id="GO:0005524">
    <property type="term" value="F:ATP binding"/>
    <property type="evidence" value="ECO:0007669"/>
    <property type="project" value="InterPro"/>
</dbReference>
<dbReference type="Pfam" id="PF02655">
    <property type="entry name" value="ATP-grasp_3"/>
    <property type="match status" value="1"/>
</dbReference>
<dbReference type="Proteomes" id="UP000637239">
    <property type="component" value="Chromosome 7"/>
</dbReference>
<dbReference type="PANTHER" id="PTHR37018:SF1">
    <property type="entry name" value="CULTURE SPECIFIC PROTEIN, PUTATIVE (AFU_ORTHOLOGUE AFUA_2G00130)-RELATED"/>
    <property type="match status" value="1"/>
</dbReference>
<dbReference type="EMBL" id="AP024422">
    <property type="protein sequence ID" value="BCR91319.1"/>
    <property type="molecule type" value="Genomic_DNA"/>
</dbReference>
<dbReference type="GO" id="GO:0046872">
    <property type="term" value="F:metal ion binding"/>
    <property type="evidence" value="ECO:0007669"/>
    <property type="project" value="InterPro"/>
</dbReference>
<dbReference type="SUPFAM" id="SSF56059">
    <property type="entry name" value="Glutathione synthetase ATP-binding domain-like"/>
    <property type="match status" value="1"/>
</dbReference>
<protein>
    <recommendedName>
        <fullName evidence="1">ATP-grasp fold PylC-type domain-containing protein</fullName>
    </recommendedName>
</protein>
<keyword evidence="3" id="KW-1185">Reference proteome</keyword>
<dbReference type="InterPro" id="IPR003806">
    <property type="entry name" value="ATP-grasp_PylC-type"/>
</dbReference>
<sequence length="209" mass="23290">MFDAVRRYRERGGTEVELSEFIHSRRPHYGVNFFVSGYDTPQPCFLGATEQVVTKNGVWVGVIIDYRVQEDLERRLQQTIAAVARTLRKSSYMGWVGIDLIFDLNDQPLVVDLNARIAAGIGVVLFSRHFLSMGFPFAQMETVSFCGPASVPYDAMSAEIESGQVIVTLSAEVTETESVASVVFGGRTREDLHTVGDWIRDVLPACFKT</sequence>
<dbReference type="KEGG" id="ache:ACHE_70162A"/>
<evidence type="ECO:0000313" key="3">
    <source>
        <dbReference type="Proteomes" id="UP000637239"/>
    </source>
</evidence>
<dbReference type="Gene3D" id="3.30.470.20">
    <property type="entry name" value="ATP-grasp fold, B domain"/>
    <property type="match status" value="1"/>
</dbReference>
<dbReference type="PANTHER" id="PTHR37018">
    <property type="entry name" value="CULTURE SPECIFIC PROTEIN, PUTATIVE (AFU_ORTHOLOGUE AFUA_2G00130)-RELATED"/>
    <property type="match status" value="1"/>
</dbReference>
<evidence type="ECO:0000313" key="2">
    <source>
        <dbReference type="EMBL" id="BCR91319.1"/>
    </source>
</evidence>
<name>A0A7R7VV15_ASPCH</name>
<dbReference type="InterPro" id="IPR053269">
    <property type="entry name" value="Asp-Met_ligase"/>
</dbReference>
<gene>
    <name evidence="2" type="ORF">ACHE_70162A</name>
</gene>
<feature type="domain" description="ATP-grasp fold PylC-type" evidence="1">
    <location>
        <begin position="20"/>
        <end position="119"/>
    </location>
</feature>
<proteinExistence type="predicted"/>